<keyword evidence="1" id="KW-0472">Membrane</keyword>
<sequence>MRKRRVLGRWCVSVCVSVCVCVRACCSKDLLVFFVTAFLFSCIERYIAYILYTNLYTYKTRSSIYTDCALICTMYICGRGGSRRLYRCKFQLPLHRVSSTLFSRHRCGVTRIEWCKEPSDPSRFLSTVVRMDTSFFFFFGKATRHLFA</sequence>
<organism evidence="2">
    <name type="scientific">Ixodes ricinus</name>
    <name type="common">Common tick</name>
    <name type="synonym">Acarus ricinus</name>
    <dbReference type="NCBI Taxonomy" id="34613"/>
    <lineage>
        <taxon>Eukaryota</taxon>
        <taxon>Metazoa</taxon>
        <taxon>Ecdysozoa</taxon>
        <taxon>Arthropoda</taxon>
        <taxon>Chelicerata</taxon>
        <taxon>Arachnida</taxon>
        <taxon>Acari</taxon>
        <taxon>Parasitiformes</taxon>
        <taxon>Ixodida</taxon>
        <taxon>Ixodoidea</taxon>
        <taxon>Ixodidae</taxon>
        <taxon>Ixodinae</taxon>
        <taxon>Ixodes</taxon>
    </lineage>
</organism>
<reference evidence="2" key="1">
    <citation type="submission" date="2019-12" db="EMBL/GenBank/DDBJ databases">
        <title>An insight into the sialome of adult female Ixodes ricinus ticks feeding for 6 days.</title>
        <authorList>
            <person name="Perner J."/>
            <person name="Ribeiro J.M.C."/>
        </authorList>
    </citation>
    <scope>NUCLEOTIDE SEQUENCE</scope>
    <source>
        <strain evidence="2">Semi-engorged</strain>
        <tissue evidence="2">Salivary glands</tissue>
    </source>
</reference>
<evidence type="ECO:0000256" key="1">
    <source>
        <dbReference type="SAM" id="Phobius"/>
    </source>
</evidence>
<dbReference type="EMBL" id="GIFC01011501">
    <property type="protein sequence ID" value="MXU93584.1"/>
    <property type="molecule type" value="Transcribed_RNA"/>
</dbReference>
<protein>
    <submittedName>
        <fullName evidence="2">Uncharacterized protein</fullName>
    </submittedName>
</protein>
<feature type="transmembrane region" description="Helical" evidence="1">
    <location>
        <begin position="31"/>
        <end position="52"/>
    </location>
</feature>
<evidence type="ECO:0000313" key="2">
    <source>
        <dbReference type="EMBL" id="MXU93584.1"/>
    </source>
</evidence>
<keyword evidence="1" id="KW-0812">Transmembrane</keyword>
<name>A0A6B0UVR0_IXORI</name>
<proteinExistence type="predicted"/>
<accession>A0A6B0UVR0</accession>
<dbReference type="AlphaFoldDB" id="A0A6B0UVR0"/>
<keyword evidence="1" id="KW-1133">Transmembrane helix</keyword>